<evidence type="ECO:0000313" key="2">
    <source>
        <dbReference type="EMBL" id="MEF7612624.1"/>
    </source>
</evidence>
<name>A0AAW9PZT3_9BURK</name>
<gene>
    <name evidence="2" type="ORF">V4F39_01795</name>
</gene>
<dbReference type="EMBL" id="JAZIBG010000008">
    <property type="protein sequence ID" value="MEF7612624.1"/>
    <property type="molecule type" value="Genomic_DNA"/>
</dbReference>
<accession>A0AAW9PZT3</accession>
<feature type="signal peptide" evidence="1">
    <location>
        <begin position="1"/>
        <end position="19"/>
    </location>
</feature>
<keyword evidence="3" id="KW-1185">Reference proteome</keyword>
<evidence type="ECO:0000256" key="1">
    <source>
        <dbReference type="SAM" id="SignalP"/>
    </source>
</evidence>
<evidence type="ECO:0008006" key="4">
    <source>
        <dbReference type="Google" id="ProtNLM"/>
    </source>
</evidence>
<reference evidence="2 3" key="1">
    <citation type="submission" date="2024-02" db="EMBL/GenBank/DDBJ databases">
        <title>Genome sequence of Aquincola sp. MAHUQ-54.</title>
        <authorList>
            <person name="Huq M.A."/>
        </authorList>
    </citation>
    <scope>NUCLEOTIDE SEQUENCE [LARGE SCALE GENOMIC DNA]</scope>
    <source>
        <strain evidence="2 3">MAHUQ-54</strain>
    </source>
</reference>
<dbReference type="RefSeq" id="WP_332287519.1">
    <property type="nucleotide sequence ID" value="NZ_JAZIBG010000008.1"/>
</dbReference>
<evidence type="ECO:0000313" key="3">
    <source>
        <dbReference type="Proteomes" id="UP001336250"/>
    </source>
</evidence>
<dbReference type="Gene3D" id="2.40.160.170">
    <property type="match status" value="1"/>
</dbReference>
<sequence length="214" mass="22982">MKQLASVVLTATFAASAAAGDLYLGAGLPGLSVGYAHPLNDRFSLRADLTTIGRLSKGKTEDGLRYDGDIRADRLGLFADWFVAGKFRLTGGLTLHDARASLAGRGNGGTITIGDTTYVAGPDDRLRVKVKYPTVMPYLGVGFGRPPRATGGWGFMFDAGLSMGKPKVTGRATGPLLSNAVAQDDIDRELEDIRDDFERIRGIPQLNFSVHYRF</sequence>
<organism evidence="2 3">
    <name type="scientific">Aquincola agrisoli</name>
    <dbReference type="NCBI Taxonomy" id="3119538"/>
    <lineage>
        <taxon>Bacteria</taxon>
        <taxon>Pseudomonadati</taxon>
        <taxon>Pseudomonadota</taxon>
        <taxon>Betaproteobacteria</taxon>
        <taxon>Burkholderiales</taxon>
        <taxon>Sphaerotilaceae</taxon>
        <taxon>Aquincola</taxon>
    </lineage>
</organism>
<feature type="chain" id="PRO_5043970509" description="Outer membrane protein beta-barrel domain-containing protein" evidence="1">
    <location>
        <begin position="20"/>
        <end position="214"/>
    </location>
</feature>
<comment type="caution">
    <text evidence="2">The sequence shown here is derived from an EMBL/GenBank/DDBJ whole genome shotgun (WGS) entry which is preliminary data.</text>
</comment>
<keyword evidence="1" id="KW-0732">Signal</keyword>
<proteinExistence type="predicted"/>
<dbReference type="AlphaFoldDB" id="A0AAW9PZT3"/>
<dbReference type="Proteomes" id="UP001336250">
    <property type="component" value="Unassembled WGS sequence"/>
</dbReference>
<protein>
    <recommendedName>
        <fullName evidence="4">Outer membrane protein beta-barrel domain-containing protein</fullName>
    </recommendedName>
</protein>